<gene>
    <name evidence="2" type="ORF">CVT26_002884</name>
</gene>
<feature type="compositionally biased region" description="Polar residues" evidence="1">
    <location>
        <begin position="350"/>
        <end position="391"/>
    </location>
</feature>
<evidence type="ECO:0000313" key="3">
    <source>
        <dbReference type="Proteomes" id="UP000284706"/>
    </source>
</evidence>
<dbReference type="InParanoid" id="A0A409W2I9"/>
<feature type="region of interest" description="Disordered" evidence="1">
    <location>
        <begin position="284"/>
        <end position="318"/>
    </location>
</feature>
<feature type="region of interest" description="Disordered" evidence="1">
    <location>
        <begin position="437"/>
        <end position="457"/>
    </location>
</feature>
<organism evidence="2 3">
    <name type="scientific">Gymnopilus dilepis</name>
    <dbReference type="NCBI Taxonomy" id="231916"/>
    <lineage>
        <taxon>Eukaryota</taxon>
        <taxon>Fungi</taxon>
        <taxon>Dikarya</taxon>
        <taxon>Basidiomycota</taxon>
        <taxon>Agaricomycotina</taxon>
        <taxon>Agaricomycetes</taxon>
        <taxon>Agaricomycetidae</taxon>
        <taxon>Agaricales</taxon>
        <taxon>Agaricineae</taxon>
        <taxon>Hymenogastraceae</taxon>
        <taxon>Gymnopilus</taxon>
    </lineage>
</organism>
<evidence type="ECO:0000313" key="2">
    <source>
        <dbReference type="EMBL" id="PPQ72668.1"/>
    </source>
</evidence>
<comment type="caution">
    <text evidence="2">The sequence shown here is derived from an EMBL/GenBank/DDBJ whole genome shotgun (WGS) entry which is preliminary data.</text>
</comment>
<protein>
    <submittedName>
        <fullName evidence="2">Uncharacterized protein</fullName>
    </submittedName>
</protein>
<evidence type="ECO:0000256" key="1">
    <source>
        <dbReference type="SAM" id="MobiDB-lite"/>
    </source>
</evidence>
<dbReference type="EMBL" id="NHYE01005445">
    <property type="protein sequence ID" value="PPQ72668.1"/>
    <property type="molecule type" value="Genomic_DNA"/>
</dbReference>
<feature type="compositionally biased region" description="Basic and acidic residues" evidence="1">
    <location>
        <begin position="92"/>
        <end position="105"/>
    </location>
</feature>
<accession>A0A409W2I9</accession>
<keyword evidence="3" id="KW-1185">Reference proteome</keyword>
<proteinExistence type="predicted"/>
<dbReference type="OrthoDB" id="3365514at2759"/>
<feature type="compositionally biased region" description="Polar residues" evidence="1">
    <location>
        <begin position="117"/>
        <end position="133"/>
    </location>
</feature>
<name>A0A409W2I9_9AGAR</name>
<feature type="compositionally biased region" description="Polar residues" evidence="1">
    <location>
        <begin position="309"/>
        <end position="318"/>
    </location>
</feature>
<feature type="region of interest" description="Disordered" evidence="1">
    <location>
        <begin position="350"/>
        <end position="401"/>
    </location>
</feature>
<reference evidence="2 3" key="1">
    <citation type="journal article" date="2018" name="Evol. Lett.">
        <title>Horizontal gene cluster transfer increased hallucinogenic mushroom diversity.</title>
        <authorList>
            <person name="Reynolds H.T."/>
            <person name="Vijayakumar V."/>
            <person name="Gluck-Thaler E."/>
            <person name="Korotkin H.B."/>
            <person name="Matheny P.B."/>
            <person name="Slot J.C."/>
        </authorList>
    </citation>
    <scope>NUCLEOTIDE SEQUENCE [LARGE SCALE GENOMIC DNA]</scope>
    <source>
        <strain evidence="2 3">SRW20</strain>
    </source>
</reference>
<feature type="region of interest" description="Disordered" evidence="1">
    <location>
        <begin position="92"/>
        <end position="150"/>
    </location>
</feature>
<dbReference type="Proteomes" id="UP000284706">
    <property type="component" value="Unassembled WGS sequence"/>
</dbReference>
<sequence>MNMHCVSQTSITDQSCFRSVMSNSDTKILLSEFNALAHCLKDAVIKTGQIYRFHADARKLRIEKHVRSPPQSITAALGRDIENVLKRDLRREDERREAEERRKQADALMLPPPVPPLNTSAASDSFATPTSDPTKVDPRTSPALGTLPGRRSSAISISSLHRPQFPLKLDLSSTSLRITEEEAAVFSKGLASPVTLAPKSARALGPTDSFPDLMATFAGSSTNLEGAHVPPAMDLNIPDGIHITQKQPDLAALTAGLGDSLDKPIELDLDAMDIEMANMNDHFIGQGENSEHTHADDGLFSPALDNGEAGQQLQVQSHSVKERNDLPNFEMDTNIHDELFGDFTTNVPMELASNGTTPHQSSTSIPSPNSFLAQLSSAPDSVEGKTSSTGENLMPDSGETFDLNSLDLSHLTSGFFPDGQGSEMSFPLDMDSFLSLNTNHDSQGDDGVNNVQDQAHV</sequence>
<dbReference type="AlphaFoldDB" id="A0A409W2I9"/>